<evidence type="ECO:0000259" key="1">
    <source>
        <dbReference type="Pfam" id="PF02581"/>
    </source>
</evidence>
<dbReference type="CDD" id="cd00564">
    <property type="entry name" value="TMP_TenI"/>
    <property type="match status" value="1"/>
</dbReference>
<name>A0ABX0K2H9_9PROT</name>
<dbReference type="InterPro" id="IPR022998">
    <property type="entry name" value="ThiamineP_synth_TenI"/>
</dbReference>
<dbReference type="Proteomes" id="UP000631653">
    <property type="component" value="Unassembled WGS sequence"/>
</dbReference>
<evidence type="ECO:0000313" key="3">
    <source>
        <dbReference type="Proteomes" id="UP000631653"/>
    </source>
</evidence>
<protein>
    <submittedName>
        <fullName evidence="2">Thiamine phosphate synthase</fullName>
    </submittedName>
</protein>
<dbReference type="Pfam" id="PF02581">
    <property type="entry name" value="TMP-TENI"/>
    <property type="match status" value="1"/>
</dbReference>
<organism evidence="2 3">
    <name type="scientific">Acetobacter conturbans</name>
    <dbReference type="NCBI Taxonomy" id="1737472"/>
    <lineage>
        <taxon>Bacteria</taxon>
        <taxon>Pseudomonadati</taxon>
        <taxon>Pseudomonadota</taxon>
        <taxon>Alphaproteobacteria</taxon>
        <taxon>Acetobacterales</taxon>
        <taxon>Acetobacteraceae</taxon>
        <taxon>Acetobacter</taxon>
    </lineage>
</organism>
<sequence length="211" mass="23006">MREPCQAYLVTPLIEDPAPFLPALRMALQALPVAAVRLRLPPSLSGQQMRETISMVRDLVQSHGAALMLEGQPKLARDMSCDGAHVAPEDVKEARRILGEELQLGTSCGISRDDAMRAGEAGVDYIAFGVFDEQPNPEGVALVRWWREMMELAVVAECFITPTDDSIMAASALMEVADFLAIGMTSEGETNEAFWQAPDQFAKLFEGVPTP</sequence>
<proteinExistence type="predicted"/>
<dbReference type="EMBL" id="WOSY01000004">
    <property type="protein sequence ID" value="NHN88222.1"/>
    <property type="molecule type" value="Genomic_DNA"/>
</dbReference>
<feature type="domain" description="Thiamine phosphate synthase/TenI" evidence="1">
    <location>
        <begin position="8"/>
        <end position="162"/>
    </location>
</feature>
<dbReference type="InterPro" id="IPR036206">
    <property type="entry name" value="ThiamineP_synth_sf"/>
</dbReference>
<keyword evidence="3" id="KW-1185">Reference proteome</keyword>
<gene>
    <name evidence="2" type="ORF">GOB81_06220</name>
</gene>
<dbReference type="InterPro" id="IPR013785">
    <property type="entry name" value="Aldolase_TIM"/>
</dbReference>
<dbReference type="Gene3D" id="3.20.20.70">
    <property type="entry name" value="Aldolase class I"/>
    <property type="match status" value="1"/>
</dbReference>
<comment type="caution">
    <text evidence="2">The sequence shown here is derived from an EMBL/GenBank/DDBJ whole genome shotgun (WGS) entry which is preliminary data.</text>
</comment>
<dbReference type="SUPFAM" id="SSF51391">
    <property type="entry name" value="Thiamin phosphate synthase"/>
    <property type="match status" value="1"/>
</dbReference>
<evidence type="ECO:0000313" key="2">
    <source>
        <dbReference type="EMBL" id="NHN88222.1"/>
    </source>
</evidence>
<reference evidence="2 3" key="1">
    <citation type="journal article" date="2020" name="Int. J. Syst. Evol. Microbiol.">
        <title>Novel acetic acid bacteria from cider fermentations: Acetobacter conturbans sp. nov. and Acetobacter fallax sp. nov.</title>
        <authorList>
            <person name="Sombolestani A.S."/>
            <person name="Cleenwerck I."/>
            <person name="Cnockaert M."/>
            <person name="Borremans W."/>
            <person name="Wieme A.D."/>
            <person name="De Vuyst L."/>
            <person name="Vandamme P."/>
        </authorList>
    </citation>
    <scope>NUCLEOTIDE SEQUENCE [LARGE SCALE GENOMIC DNA]</scope>
    <source>
        <strain evidence="2 3">LMG 1627</strain>
    </source>
</reference>
<accession>A0ABX0K2H9</accession>